<accession>A0A7M5V533</accession>
<dbReference type="Gene3D" id="3.10.10.10">
    <property type="entry name" value="HIV Type 1 Reverse Transcriptase, subunit A, domain 1"/>
    <property type="match status" value="1"/>
</dbReference>
<evidence type="ECO:0000313" key="2">
    <source>
        <dbReference type="EnsemblMetazoa" id="CLYHEMP003556.1"/>
    </source>
</evidence>
<dbReference type="Pfam" id="PF00078">
    <property type="entry name" value="RVT_1"/>
    <property type="match status" value="1"/>
</dbReference>
<dbReference type="PANTHER" id="PTHR33050:SF7">
    <property type="entry name" value="RIBONUCLEASE H"/>
    <property type="match status" value="1"/>
</dbReference>
<sequence length="112" mass="13187">MNLKILNEHIKFEHFKMSNIYSVLNMISKGCFMAKIDLKDAYYSVRIAKRYQKYLKFEFDNQLYQFTCFPNGLGPCPRKFTKIMKVPTSNLRKAGIPVCGYIDDLFTKSQSY</sequence>
<dbReference type="Proteomes" id="UP000594262">
    <property type="component" value="Unplaced"/>
</dbReference>
<dbReference type="EnsemblMetazoa" id="CLYHEMT003556.1">
    <property type="protein sequence ID" value="CLYHEMP003556.1"/>
    <property type="gene ID" value="CLYHEMG003556"/>
</dbReference>
<name>A0A7M5V533_9CNID</name>
<feature type="domain" description="Reverse transcriptase" evidence="1">
    <location>
        <begin position="1"/>
        <end position="112"/>
    </location>
</feature>
<proteinExistence type="predicted"/>
<dbReference type="PANTHER" id="PTHR33050">
    <property type="entry name" value="REVERSE TRANSCRIPTASE DOMAIN-CONTAINING PROTEIN"/>
    <property type="match status" value="1"/>
</dbReference>
<dbReference type="SUPFAM" id="SSF56672">
    <property type="entry name" value="DNA/RNA polymerases"/>
    <property type="match status" value="1"/>
</dbReference>
<dbReference type="OrthoDB" id="7698392at2759"/>
<evidence type="ECO:0000313" key="3">
    <source>
        <dbReference type="Proteomes" id="UP000594262"/>
    </source>
</evidence>
<dbReference type="PROSITE" id="PS50878">
    <property type="entry name" value="RT_POL"/>
    <property type="match status" value="1"/>
</dbReference>
<reference evidence="2" key="1">
    <citation type="submission" date="2021-01" db="UniProtKB">
        <authorList>
            <consortium name="EnsemblMetazoa"/>
        </authorList>
    </citation>
    <scope>IDENTIFICATION</scope>
</reference>
<evidence type="ECO:0000259" key="1">
    <source>
        <dbReference type="PROSITE" id="PS50878"/>
    </source>
</evidence>
<dbReference type="Gene3D" id="3.30.70.270">
    <property type="match status" value="1"/>
</dbReference>
<dbReference type="AlphaFoldDB" id="A0A7M5V533"/>
<organism evidence="2 3">
    <name type="scientific">Clytia hemisphaerica</name>
    <dbReference type="NCBI Taxonomy" id="252671"/>
    <lineage>
        <taxon>Eukaryota</taxon>
        <taxon>Metazoa</taxon>
        <taxon>Cnidaria</taxon>
        <taxon>Hydrozoa</taxon>
        <taxon>Hydroidolina</taxon>
        <taxon>Leptothecata</taxon>
        <taxon>Obeliida</taxon>
        <taxon>Clytiidae</taxon>
        <taxon>Clytia</taxon>
    </lineage>
</organism>
<dbReference type="InterPro" id="IPR052055">
    <property type="entry name" value="Hepadnavirus_pol/RT"/>
</dbReference>
<dbReference type="InterPro" id="IPR000477">
    <property type="entry name" value="RT_dom"/>
</dbReference>
<dbReference type="InterPro" id="IPR043128">
    <property type="entry name" value="Rev_trsase/Diguanyl_cyclase"/>
</dbReference>
<dbReference type="InterPro" id="IPR043502">
    <property type="entry name" value="DNA/RNA_pol_sf"/>
</dbReference>
<keyword evidence="3" id="KW-1185">Reference proteome</keyword>
<protein>
    <recommendedName>
        <fullName evidence="1">Reverse transcriptase domain-containing protein</fullName>
    </recommendedName>
</protein>